<organism evidence="1">
    <name type="scientific">Fonticula alba</name>
    <name type="common">Slime mold</name>
    <dbReference type="NCBI Taxonomy" id="691883"/>
    <lineage>
        <taxon>Eukaryota</taxon>
        <taxon>Rotosphaerida</taxon>
        <taxon>Fonticulaceae</taxon>
        <taxon>Fonticula</taxon>
    </lineage>
</organism>
<keyword evidence="2" id="KW-1185">Reference proteome</keyword>
<dbReference type="GeneID" id="20528761"/>
<sequence length="238" mass="26465">MRGNSDAPGDSESAVFAQVHALRTFSDTFGNILTGMCRSHDDQLVEIVELWSLAKNMLDSTDAIEDSHILPMVAEVKEFISLVESLKHDRELCNELAASALESTDCHDLSSVFEGRQQERTAMSADSVPVDILNAHRSFSALQSEFDIDSELSAGIAPADLRCSFSRYEMTDPVKNQNCPHHVSKRAIESPEWPRICPICSVAFNPSPDIDHRYARRVRIAMLKNSLLNDPGNQTTFL</sequence>
<dbReference type="EMBL" id="KB932206">
    <property type="protein sequence ID" value="KCV69617.1"/>
    <property type="molecule type" value="Genomic_DNA"/>
</dbReference>
<dbReference type="Proteomes" id="UP000030693">
    <property type="component" value="Unassembled WGS sequence"/>
</dbReference>
<proteinExistence type="predicted"/>
<gene>
    <name evidence="1" type="ORF">H696_04036</name>
</gene>
<protein>
    <submittedName>
        <fullName evidence="1">Uncharacterized protein</fullName>
    </submittedName>
</protein>
<accession>A0A058Z7W6</accession>
<reference evidence="1" key="1">
    <citation type="submission" date="2013-04" db="EMBL/GenBank/DDBJ databases">
        <title>The Genome Sequence of Fonticula alba ATCC 38817.</title>
        <authorList>
            <consortium name="The Broad Institute Genomics Platform"/>
            <person name="Russ C."/>
            <person name="Cuomo C."/>
            <person name="Burger G."/>
            <person name="Gray M.W."/>
            <person name="Holland P.W.H."/>
            <person name="King N."/>
            <person name="Lang F.B.F."/>
            <person name="Roger A.J."/>
            <person name="Ruiz-Trillo I."/>
            <person name="Brown M."/>
            <person name="Walker B."/>
            <person name="Young S."/>
            <person name="Zeng Q."/>
            <person name="Gargeya S."/>
            <person name="Fitzgerald M."/>
            <person name="Haas B."/>
            <person name="Abouelleil A."/>
            <person name="Allen A.W."/>
            <person name="Alvarado L."/>
            <person name="Arachchi H.M."/>
            <person name="Berlin A.M."/>
            <person name="Chapman S.B."/>
            <person name="Gainer-Dewar J."/>
            <person name="Goldberg J."/>
            <person name="Griggs A."/>
            <person name="Gujja S."/>
            <person name="Hansen M."/>
            <person name="Howarth C."/>
            <person name="Imamovic A."/>
            <person name="Ireland A."/>
            <person name="Larimer J."/>
            <person name="McCowan C."/>
            <person name="Murphy C."/>
            <person name="Pearson M."/>
            <person name="Poon T.W."/>
            <person name="Priest M."/>
            <person name="Roberts A."/>
            <person name="Saif S."/>
            <person name="Shea T."/>
            <person name="Sisk P."/>
            <person name="Sykes S."/>
            <person name="Wortman J."/>
            <person name="Nusbaum C."/>
            <person name="Birren B."/>
        </authorList>
    </citation>
    <scope>NUCLEOTIDE SEQUENCE [LARGE SCALE GENOMIC DNA]</scope>
    <source>
        <strain evidence="1">ATCC 38817</strain>
    </source>
</reference>
<evidence type="ECO:0000313" key="1">
    <source>
        <dbReference type="EMBL" id="KCV69617.1"/>
    </source>
</evidence>
<evidence type="ECO:0000313" key="2">
    <source>
        <dbReference type="Proteomes" id="UP000030693"/>
    </source>
</evidence>
<name>A0A058Z7W6_FONAL</name>
<dbReference type="RefSeq" id="XP_009496182.1">
    <property type="nucleotide sequence ID" value="XM_009497907.1"/>
</dbReference>
<dbReference type="AlphaFoldDB" id="A0A058Z7W6"/>